<sequence>MANDNQDNNIPMEIIVDILVRLPIKSIFRFKCVCKNWYVLIQSHELFKLHLNRSLKNNSYNCSLILPITRKLMVHGTQAVVSCLYRAYLDPNQTRLDLSELTLPLSFRPFLDKISRINHRFLKNPHNEIMVYGKFEVVGSCNGLILITSGMQHIAICNPSIEHEHASKILPCIKYSSYIPFYSHYLYDNERFNKSYFEGNKYYSRWFSYRVFGFGYDSISRLYKIVYLTSKRALVYSLANDRRSWRFIDLPYDVIKYDLAPSRGMPESEHEKLVLMRVYGHGVSINNHLHWNITKFDSEVFHYSRETILSFHICDEKWGEIPVLDELAIKSYIIELGVLNGCLCMSTSRGISYPNLDLWIMKEYGVKESWTKLFKVPNGSGIPLFYHKERYEFLLPGMQYGLGWFNPRNKKIKKVEFYGCDFNGENYYSNRTRVCLESFVDPFFSMK</sequence>
<feature type="domain" description="F-box" evidence="1">
    <location>
        <begin position="4"/>
        <end position="50"/>
    </location>
</feature>
<dbReference type="PROSITE" id="PS50181">
    <property type="entry name" value="FBOX"/>
    <property type="match status" value="1"/>
</dbReference>
<name>A0AAW1J4P4_SAPOF</name>
<evidence type="ECO:0000313" key="2">
    <source>
        <dbReference type="EMBL" id="KAK9697286.1"/>
    </source>
</evidence>
<dbReference type="EMBL" id="JBDFQZ010000008">
    <property type="protein sequence ID" value="KAK9697286.1"/>
    <property type="molecule type" value="Genomic_DNA"/>
</dbReference>
<dbReference type="CDD" id="cd22157">
    <property type="entry name" value="F-box_AtFBW1-like"/>
    <property type="match status" value="1"/>
</dbReference>
<comment type="caution">
    <text evidence="2">The sequence shown here is derived from an EMBL/GenBank/DDBJ whole genome shotgun (WGS) entry which is preliminary data.</text>
</comment>
<dbReference type="AlphaFoldDB" id="A0AAW1J4P4"/>
<dbReference type="InterPro" id="IPR001810">
    <property type="entry name" value="F-box_dom"/>
</dbReference>
<dbReference type="SUPFAM" id="SSF81383">
    <property type="entry name" value="F-box domain"/>
    <property type="match status" value="1"/>
</dbReference>
<dbReference type="Proteomes" id="UP001443914">
    <property type="component" value="Unassembled WGS sequence"/>
</dbReference>
<evidence type="ECO:0000313" key="3">
    <source>
        <dbReference type="Proteomes" id="UP001443914"/>
    </source>
</evidence>
<dbReference type="PANTHER" id="PTHR31672">
    <property type="entry name" value="BNACNNG10540D PROTEIN"/>
    <property type="match status" value="1"/>
</dbReference>
<keyword evidence="3" id="KW-1185">Reference proteome</keyword>
<dbReference type="InterPro" id="IPR017451">
    <property type="entry name" value="F-box-assoc_interact_dom"/>
</dbReference>
<proteinExistence type="predicted"/>
<dbReference type="PANTHER" id="PTHR31672:SF13">
    <property type="entry name" value="F-BOX PROTEIN CPR30-LIKE"/>
    <property type="match status" value="1"/>
</dbReference>
<protein>
    <recommendedName>
        <fullName evidence="1">F-box domain-containing protein</fullName>
    </recommendedName>
</protein>
<gene>
    <name evidence="2" type="ORF">RND81_08G027300</name>
</gene>
<dbReference type="InterPro" id="IPR036047">
    <property type="entry name" value="F-box-like_dom_sf"/>
</dbReference>
<reference evidence="2" key="1">
    <citation type="submission" date="2024-03" db="EMBL/GenBank/DDBJ databases">
        <title>WGS assembly of Saponaria officinalis var. Norfolk2.</title>
        <authorList>
            <person name="Jenkins J."/>
            <person name="Shu S."/>
            <person name="Grimwood J."/>
            <person name="Barry K."/>
            <person name="Goodstein D."/>
            <person name="Schmutz J."/>
            <person name="Leebens-Mack J."/>
            <person name="Osbourn A."/>
        </authorList>
    </citation>
    <scope>NUCLEOTIDE SEQUENCE [LARGE SCALE GENOMIC DNA]</scope>
    <source>
        <strain evidence="2">JIC</strain>
    </source>
</reference>
<dbReference type="SMART" id="SM00256">
    <property type="entry name" value="FBOX"/>
    <property type="match status" value="1"/>
</dbReference>
<dbReference type="InterPro" id="IPR050796">
    <property type="entry name" value="SCF_F-box_component"/>
</dbReference>
<accession>A0AAW1J4P4</accession>
<dbReference type="NCBIfam" id="TIGR01640">
    <property type="entry name" value="F_box_assoc_1"/>
    <property type="match status" value="1"/>
</dbReference>
<evidence type="ECO:0000259" key="1">
    <source>
        <dbReference type="PROSITE" id="PS50181"/>
    </source>
</evidence>
<organism evidence="2 3">
    <name type="scientific">Saponaria officinalis</name>
    <name type="common">Common soapwort</name>
    <name type="synonym">Lychnis saponaria</name>
    <dbReference type="NCBI Taxonomy" id="3572"/>
    <lineage>
        <taxon>Eukaryota</taxon>
        <taxon>Viridiplantae</taxon>
        <taxon>Streptophyta</taxon>
        <taxon>Embryophyta</taxon>
        <taxon>Tracheophyta</taxon>
        <taxon>Spermatophyta</taxon>
        <taxon>Magnoliopsida</taxon>
        <taxon>eudicotyledons</taxon>
        <taxon>Gunneridae</taxon>
        <taxon>Pentapetalae</taxon>
        <taxon>Caryophyllales</taxon>
        <taxon>Caryophyllaceae</taxon>
        <taxon>Caryophylleae</taxon>
        <taxon>Saponaria</taxon>
    </lineage>
</organism>
<dbReference type="Pfam" id="PF00646">
    <property type="entry name" value="F-box"/>
    <property type="match status" value="1"/>
</dbReference>
<dbReference type="Gene3D" id="1.20.1280.50">
    <property type="match status" value="1"/>
</dbReference>